<dbReference type="Proteomes" id="UP000694044">
    <property type="component" value="Unassembled WGS sequence"/>
</dbReference>
<comment type="caution">
    <text evidence="2">The sequence shown here is derived from an EMBL/GenBank/DDBJ whole genome shotgun (WGS) entry which is preliminary data.</text>
</comment>
<dbReference type="OrthoDB" id="128783at2759"/>
<dbReference type="InterPro" id="IPR025476">
    <property type="entry name" value="Helitron_helicase-like"/>
</dbReference>
<protein>
    <recommendedName>
        <fullName evidence="1">Helitron helicase-like domain-containing protein</fullName>
    </recommendedName>
</protein>
<keyword evidence="3" id="KW-1185">Reference proteome</keyword>
<proteinExistence type="predicted"/>
<dbReference type="AlphaFoldDB" id="A0A8T1W3L8"/>
<accession>A0A8T1W3L8</accession>
<sequence length="237" mass="26564">MVEWHENANMLAGAFPDLFLTGSGPLPSGPLTQAYIDHFMHYWDGRFERSTRFVAVLFNQIQRHTAVRNTARVGTSRGGTLRSFGKLASSAQFKKALEDAKERPDSPRAIKLNAILLRLLSLVGGTVPFSPFERAASRPKLSAMRYRYGADQHWVTITPPEHDDLLLHWVAQLRELGAFNDPKRVFSRKICRFSTLPTELQESARSRLAVSNVYPALSAQVLKTDAGVYAVPTSVRR</sequence>
<dbReference type="Pfam" id="PF14214">
    <property type="entry name" value="Helitron_like_N"/>
    <property type="match status" value="1"/>
</dbReference>
<feature type="domain" description="Helitron helicase-like" evidence="1">
    <location>
        <begin position="35"/>
        <end position="189"/>
    </location>
</feature>
<dbReference type="EMBL" id="JAGDFM010000070">
    <property type="protein sequence ID" value="KAG7387911.1"/>
    <property type="molecule type" value="Genomic_DNA"/>
</dbReference>
<organism evidence="2 3">
    <name type="scientific">Phytophthora pseudosyringae</name>
    <dbReference type="NCBI Taxonomy" id="221518"/>
    <lineage>
        <taxon>Eukaryota</taxon>
        <taxon>Sar</taxon>
        <taxon>Stramenopiles</taxon>
        <taxon>Oomycota</taxon>
        <taxon>Peronosporomycetes</taxon>
        <taxon>Peronosporales</taxon>
        <taxon>Peronosporaceae</taxon>
        <taxon>Phytophthora</taxon>
    </lineage>
</organism>
<gene>
    <name evidence="2" type="ORF">PHYPSEUDO_013562</name>
</gene>
<reference evidence="2" key="1">
    <citation type="submission" date="2021-02" db="EMBL/GenBank/DDBJ databases">
        <authorList>
            <person name="Palmer J.M."/>
        </authorList>
    </citation>
    <scope>NUCLEOTIDE SEQUENCE</scope>
    <source>
        <strain evidence="2">SCRP734</strain>
    </source>
</reference>
<evidence type="ECO:0000259" key="1">
    <source>
        <dbReference type="Pfam" id="PF14214"/>
    </source>
</evidence>
<name>A0A8T1W3L8_9STRA</name>
<evidence type="ECO:0000313" key="2">
    <source>
        <dbReference type="EMBL" id="KAG7387911.1"/>
    </source>
</evidence>
<evidence type="ECO:0000313" key="3">
    <source>
        <dbReference type="Proteomes" id="UP000694044"/>
    </source>
</evidence>